<organism evidence="12 13">
    <name type="scientific">Acropora cervicornis</name>
    <name type="common">Staghorn coral</name>
    <dbReference type="NCBI Taxonomy" id="6130"/>
    <lineage>
        <taxon>Eukaryota</taxon>
        <taxon>Metazoa</taxon>
        <taxon>Cnidaria</taxon>
        <taxon>Anthozoa</taxon>
        <taxon>Hexacorallia</taxon>
        <taxon>Scleractinia</taxon>
        <taxon>Astrocoeniina</taxon>
        <taxon>Acroporidae</taxon>
        <taxon>Acropora</taxon>
    </lineage>
</organism>
<dbReference type="Gene3D" id="1.25.40.500">
    <property type="entry name" value="TFIID subunit TAF5, NTD2 domain"/>
    <property type="match status" value="1"/>
</dbReference>
<name>A0AAD9V3X3_ACRCE</name>
<dbReference type="SUPFAM" id="SSF50978">
    <property type="entry name" value="WD40 repeat-like"/>
    <property type="match status" value="1"/>
</dbReference>
<feature type="repeat" description="WD" evidence="9">
    <location>
        <begin position="428"/>
        <end position="460"/>
    </location>
</feature>
<dbReference type="CDD" id="cd08044">
    <property type="entry name" value="TAF5_NTD2"/>
    <property type="match status" value="1"/>
</dbReference>
<evidence type="ECO:0000256" key="7">
    <source>
        <dbReference type="ARBA" id="ARBA00023242"/>
    </source>
</evidence>
<comment type="similarity">
    <text evidence="2">Belongs to the WD repeat TAF5 family.</text>
</comment>
<dbReference type="PROSITE" id="PS00678">
    <property type="entry name" value="WD_REPEATS_1"/>
    <property type="match status" value="2"/>
</dbReference>
<keyword evidence="13" id="KW-1185">Reference proteome</keyword>
<evidence type="ECO:0000256" key="6">
    <source>
        <dbReference type="ARBA" id="ARBA00023163"/>
    </source>
</evidence>
<evidence type="ECO:0000256" key="3">
    <source>
        <dbReference type="ARBA" id="ARBA00022574"/>
    </source>
</evidence>
<dbReference type="SUPFAM" id="SSF160897">
    <property type="entry name" value="Taf5 N-terminal domain-like"/>
    <property type="match status" value="1"/>
</dbReference>
<comment type="caution">
    <text evidence="12">The sequence shown here is derived from an EMBL/GenBank/DDBJ whole genome shotgun (WGS) entry which is preliminary data.</text>
</comment>
<dbReference type="InterPro" id="IPR037264">
    <property type="entry name" value="TFIID_NTD2_sf"/>
</dbReference>
<keyword evidence="3 9" id="KW-0853">WD repeat</keyword>
<evidence type="ECO:0000256" key="9">
    <source>
        <dbReference type="PROSITE-ProRule" id="PRU00221"/>
    </source>
</evidence>
<dbReference type="GO" id="GO:0016251">
    <property type="term" value="F:RNA polymerase II general transcription initiation factor activity"/>
    <property type="evidence" value="ECO:0007669"/>
    <property type="project" value="TreeGrafter"/>
</dbReference>
<keyword evidence="4" id="KW-0677">Repeat</keyword>
<dbReference type="GO" id="GO:0006367">
    <property type="term" value="P:transcription initiation at RNA polymerase II promoter"/>
    <property type="evidence" value="ECO:0007669"/>
    <property type="project" value="TreeGrafter"/>
</dbReference>
<dbReference type="CDD" id="cd00200">
    <property type="entry name" value="WD40"/>
    <property type="match status" value="1"/>
</dbReference>
<dbReference type="InterPro" id="IPR036322">
    <property type="entry name" value="WD40_repeat_dom_sf"/>
</dbReference>
<keyword evidence="6" id="KW-0804">Transcription</keyword>
<evidence type="ECO:0000313" key="13">
    <source>
        <dbReference type="Proteomes" id="UP001249851"/>
    </source>
</evidence>
<evidence type="ECO:0000256" key="2">
    <source>
        <dbReference type="ARBA" id="ARBA00009435"/>
    </source>
</evidence>
<feature type="region of interest" description="Disordered" evidence="10">
    <location>
        <begin position="128"/>
        <end position="182"/>
    </location>
</feature>
<evidence type="ECO:0000256" key="4">
    <source>
        <dbReference type="ARBA" id="ARBA00022737"/>
    </source>
</evidence>
<evidence type="ECO:0000256" key="8">
    <source>
        <dbReference type="ARBA" id="ARBA00044130"/>
    </source>
</evidence>
<dbReference type="Gene3D" id="2.130.10.10">
    <property type="entry name" value="YVTN repeat-like/Quinoprotein amine dehydrogenase"/>
    <property type="match status" value="2"/>
</dbReference>
<feature type="repeat" description="WD" evidence="9">
    <location>
        <begin position="344"/>
        <end position="385"/>
    </location>
</feature>
<evidence type="ECO:0000259" key="11">
    <source>
        <dbReference type="Pfam" id="PF04494"/>
    </source>
</evidence>
<dbReference type="GO" id="GO:0005669">
    <property type="term" value="C:transcription factor TFIID complex"/>
    <property type="evidence" value="ECO:0007669"/>
    <property type="project" value="TreeGrafter"/>
</dbReference>
<feature type="repeat" description="WD" evidence="9">
    <location>
        <begin position="290"/>
        <end position="317"/>
    </location>
</feature>
<dbReference type="PROSITE" id="PS50082">
    <property type="entry name" value="WD_REPEATS_2"/>
    <property type="match status" value="4"/>
</dbReference>
<evidence type="ECO:0000313" key="12">
    <source>
        <dbReference type="EMBL" id="KAK2560359.1"/>
    </source>
</evidence>
<reference evidence="12" key="2">
    <citation type="journal article" date="2023" name="Science">
        <title>Genomic signatures of disease resistance in endangered staghorn corals.</title>
        <authorList>
            <person name="Vollmer S.V."/>
            <person name="Selwyn J.D."/>
            <person name="Despard B.A."/>
            <person name="Roesel C.L."/>
        </authorList>
    </citation>
    <scope>NUCLEOTIDE SEQUENCE</scope>
    <source>
        <strain evidence="12">K2</strain>
    </source>
</reference>
<dbReference type="PRINTS" id="PR00320">
    <property type="entry name" value="GPROTEINBRPT"/>
</dbReference>
<keyword evidence="7" id="KW-0539">Nucleus</keyword>
<evidence type="ECO:0000256" key="10">
    <source>
        <dbReference type="SAM" id="MobiDB-lite"/>
    </source>
</evidence>
<dbReference type="PANTHER" id="PTHR19879:SF1">
    <property type="entry name" value="CANNONBALL-RELATED"/>
    <property type="match status" value="1"/>
</dbReference>
<dbReference type="InterPro" id="IPR015943">
    <property type="entry name" value="WD40/YVTN_repeat-like_dom_sf"/>
</dbReference>
<accession>A0AAD9V3X3</accession>
<dbReference type="InterPro" id="IPR001680">
    <property type="entry name" value="WD40_rpt"/>
</dbReference>
<feature type="domain" description="TFIID subunit TAF5 NTD2" evidence="11">
    <location>
        <begin position="4"/>
        <end position="67"/>
    </location>
</feature>
<dbReference type="EMBL" id="JARQWQ010000036">
    <property type="protein sequence ID" value="KAK2560359.1"/>
    <property type="molecule type" value="Genomic_DNA"/>
</dbReference>
<gene>
    <name evidence="12" type="ORF">P5673_016694</name>
</gene>
<reference evidence="12" key="1">
    <citation type="journal article" date="2023" name="G3 (Bethesda)">
        <title>Whole genome assembly and annotation of the endangered Caribbean coral Acropora cervicornis.</title>
        <authorList>
            <person name="Selwyn J.D."/>
            <person name="Vollmer S.V."/>
        </authorList>
    </citation>
    <scope>NUCLEOTIDE SEQUENCE</scope>
    <source>
        <strain evidence="12">K2</strain>
    </source>
</reference>
<dbReference type="InterPro" id="IPR020472">
    <property type="entry name" value="WD40_PAC1"/>
</dbReference>
<evidence type="ECO:0000256" key="5">
    <source>
        <dbReference type="ARBA" id="ARBA00023015"/>
    </source>
</evidence>
<proteinExistence type="inferred from homology"/>
<dbReference type="InterPro" id="IPR019775">
    <property type="entry name" value="WD40_repeat_CS"/>
</dbReference>
<dbReference type="SMART" id="SM00320">
    <property type="entry name" value="WD40"/>
    <property type="match status" value="5"/>
</dbReference>
<evidence type="ECO:0000256" key="1">
    <source>
        <dbReference type="ARBA" id="ARBA00004123"/>
    </source>
</evidence>
<dbReference type="InterPro" id="IPR007582">
    <property type="entry name" value="TFIID_NTD2"/>
</dbReference>
<comment type="subcellular location">
    <subcellularLocation>
        <location evidence="1">Nucleus</location>
    </subcellularLocation>
</comment>
<dbReference type="Pfam" id="PF00400">
    <property type="entry name" value="WD40"/>
    <property type="match status" value="5"/>
</dbReference>
<dbReference type="PANTHER" id="PTHR19879">
    <property type="entry name" value="TRANSCRIPTION INITIATION FACTOR TFIID"/>
    <property type="match status" value="1"/>
</dbReference>
<keyword evidence="5" id="KW-0805">Transcription regulation</keyword>
<dbReference type="PROSITE" id="PS50294">
    <property type="entry name" value="WD_REPEATS_REGION"/>
    <property type="match status" value="3"/>
</dbReference>
<dbReference type="Pfam" id="PF04494">
    <property type="entry name" value="TFIID_NTD2"/>
    <property type="match status" value="1"/>
</dbReference>
<dbReference type="Proteomes" id="UP001249851">
    <property type="component" value="Unassembled WGS sequence"/>
</dbReference>
<dbReference type="FunFam" id="2.130.10.10:FF:000243">
    <property type="entry name" value="Transcription initiation factor TFIID subunit 5"/>
    <property type="match status" value="1"/>
</dbReference>
<feature type="repeat" description="WD" evidence="9">
    <location>
        <begin position="386"/>
        <end position="427"/>
    </location>
</feature>
<protein>
    <recommendedName>
        <fullName evidence="8">Transcription initiation factor TFIID subunit 5</fullName>
    </recommendedName>
</protein>
<sequence>MFAAQSFFSCFRGSQEDYHEEDLCKLAAITRREHMKSNEFMGTLRSNKFVIRMSKDTYQVLKKHLQELLLSLIQQHLHFDVFEGRPRNKQTIEATAGAVTGEATFEANKSKVYYGIPPEPDLGVVIEDESEDDEDKDKPKDDVNSSSSQKKKVKKDSNGPGKKKQEHNPNAPPLNRQLPFPVMKDSDKLVKITLIREAGKRVRLGPDLLPSICFYSILNAHTSLNTVSISEDSSLLSGGFEDSCVRVWSLTPKKLRMLKPPSELAQIDKEAEDVLERIMDHRTAVESRRLIGHSGPVFSTSFNTDNSFLLSSSADRTGHYFATASHDRTARLWSTDHPQPLRIFAGHVSDVNRVAFHPNCNYVATGSCDRTVRLWDLNTGSSVRFFTGHKGAIYSLSFSPDGRYLASSGVDKRILVWDLAEGTLLTELKGHSDTVYSLRFSRDGNMLASGGVDNCVKLWDARAICNPDYDDLERDNDNPASSKCVTYELGSYPTKRTPVHSLHFTLRNLLLASGPFTPAS</sequence>
<dbReference type="AlphaFoldDB" id="A0AAD9V3X3"/>